<evidence type="ECO:0000313" key="21">
    <source>
        <dbReference type="Ensembl" id="ENSSDUP00000020930.1"/>
    </source>
</evidence>
<dbReference type="GO" id="GO:0008654">
    <property type="term" value="P:phospholipid biosynthetic process"/>
    <property type="evidence" value="ECO:0007669"/>
    <property type="project" value="UniProtKB-KW"/>
</dbReference>
<reference evidence="21" key="1">
    <citation type="submission" date="2025-08" db="UniProtKB">
        <authorList>
            <consortium name="Ensembl"/>
        </authorList>
    </citation>
    <scope>IDENTIFICATION</scope>
</reference>
<evidence type="ECO:0000256" key="10">
    <source>
        <dbReference type="ARBA" id="ARBA00023098"/>
    </source>
</evidence>
<evidence type="ECO:0000256" key="17">
    <source>
        <dbReference type="ARBA" id="ARBA00024615"/>
    </source>
</evidence>
<evidence type="ECO:0000256" key="4">
    <source>
        <dbReference type="ARBA" id="ARBA00022475"/>
    </source>
</evidence>
<evidence type="ECO:0000256" key="3">
    <source>
        <dbReference type="ARBA" id="ARBA00021252"/>
    </source>
</evidence>
<feature type="transmembrane region" description="Helical" evidence="19">
    <location>
        <begin position="191"/>
        <end position="216"/>
    </location>
</feature>
<keyword evidence="22" id="KW-1185">Reference proteome</keyword>
<evidence type="ECO:0000256" key="6">
    <source>
        <dbReference type="ARBA" id="ARBA00022588"/>
    </source>
</evidence>
<evidence type="ECO:0000256" key="12">
    <source>
        <dbReference type="ARBA" id="ARBA00023136"/>
    </source>
</evidence>
<keyword evidence="11" id="KW-0051">Antiviral defense</keyword>
<accession>A0A3B4USZ0</accession>
<dbReference type="GO" id="GO:0051607">
    <property type="term" value="P:defense response to virus"/>
    <property type="evidence" value="ECO:0007669"/>
    <property type="project" value="UniProtKB-KW"/>
</dbReference>
<keyword evidence="5" id="KW-0444">Lipid biosynthesis</keyword>
<evidence type="ECO:0000256" key="14">
    <source>
        <dbReference type="ARBA" id="ARBA00023209"/>
    </source>
</evidence>
<feature type="transmembrane region" description="Helical" evidence="19">
    <location>
        <begin position="122"/>
        <end position="141"/>
    </location>
</feature>
<keyword evidence="20" id="KW-0732">Signal</keyword>
<dbReference type="Ensembl" id="ENSSDUT00000021309.1">
    <property type="protein sequence ID" value="ENSSDUP00000020930.1"/>
    <property type="gene ID" value="ENSSDUG00000015201.1"/>
</dbReference>
<feature type="transmembrane region" description="Helical" evidence="19">
    <location>
        <begin position="370"/>
        <end position="390"/>
    </location>
</feature>
<dbReference type="AlphaFoldDB" id="A0A3B4USZ0"/>
<comment type="subcellular location">
    <subcellularLocation>
        <location evidence="1">Cell membrane</location>
        <topology evidence="1">Multi-pass membrane protein</topology>
    </subcellularLocation>
</comment>
<reference evidence="21" key="2">
    <citation type="submission" date="2025-09" db="UniProtKB">
        <authorList>
            <consortium name="Ensembl"/>
        </authorList>
    </citation>
    <scope>IDENTIFICATION</scope>
</reference>
<evidence type="ECO:0000313" key="22">
    <source>
        <dbReference type="Proteomes" id="UP000261420"/>
    </source>
</evidence>
<evidence type="ECO:0000256" key="13">
    <source>
        <dbReference type="ARBA" id="ARBA00023180"/>
    </source>
</evidence>
<evidence type="ECO:0000256" key="11">
    <source>
        <dbReference type="ARBA" id="ARBA00023118"/>
    </source>
</evidence>
<evidence type="ECO:0000256" key="16">
    <source>
        <dbReference type="ARBA" id="ARBA00024479"/>
    </source>
</evidence>
<feature type="transmembrane region" description="Helical" evidence="19">
    <location>
        <begin position="228"/>
        <end position="246"/>
    </location>
</feature>
<dbReference type="OMA" id="GCTFNKI"/>
<name>A0A3B4USZ0_SERDU</name>
<keyword evidence="15" id="KW-1208">Phospholipid metabolism</keyword>
<dbReference type="Proteomes" id="UP000261420">
    <property type="component" value="Unplaced"/>
</dbReference>
<feature type="transmembrane region" description="Helical" evidence="19">
    <location>
        <begin position="153"/>
        <end position="171"/>
    </location>
</feature>
<evidence type="ECO:0000256" key="2">
    <source>
        <dbReference type="ARBA" id="ARBA00006665"/>
    </source>
</evidence>
<feature type="transmembrane region" description="Helical" evidence="19">
    <location>
        <begin position="258"/>
        <end position="276"/>
    </location>
</feature>
<sequence length="438" mass="49581">SLLIFLCVQLACCCGSAACSCCCNCCPKIKQSTGTRFMYALYFLLVTIICVIMMSPTVEQELRDNIPFYGKLCEKHSFCKTMVGYSAVYKMCFGMACFFLFFALFTIRVNNSTGCRAAIHNGFWLLKFIVLVACCVGGFFLPEEKTFLEVWRYIGAFGGFIFLLIQLMLLVEFAHRWNTNWSSGVKYNRAWYAALAFVTLVLFSVAVGAVVFMAVYYTHPEACLLNKIFLGINGSLCLIISMLAISPCIQKLQPTSGLLQPAVISVYVMYLTFSAFSSKPKEILERDGVNTTVCVFPFNSGTESDKKIVTIVGTVILFGCVLYSCLTSTTRRSSAALRVCRNNDYDEEKTGGGQNVVYDEREGTIYSYSYFHFVFFLGSLYVMMTVTNWFHYDDHKIEKLLEGSWSVFWIKMASCWVCLIFYFWTLIAPMVCPKRFEA</sequence>
<dbReference type="GO" id="GO:0045087">
    <property type="term" value="P:innate immune response"/>
    <property type="evidence" value="ECO:0007669"/>
    <property type="project" value="UniProtKB-KW"/>
</dbReference>
<feature type="transmembrane region" description="Helical" evidence="19">
    <location>
        <begin position="37"/>
        <end position="55"/>
    </location>
</feature>
<evidence type="ECO:0000256" key="9">
    <source>
        <dbReference type="ARBA" id="ARBA00022989"/>
    </source>
</evidence>
<evidence type="ECO:0000256" key="5">
    <source>
        <dbReference type="ARBA" id="ARBA00022516"/>
    </source>
</evidence>
<dbReference type="Pfam" id="PF03348">
    <property type="entry name" value="Serinc"/>
    <property type="match status" value="1"/>
</dbReference>
<comment type="similarity">
    <text evidence="2">Belongs to the TDE1 family.</text>
</comment>
<dbReference type="GO" id="GO:0005886">
    <property type="term" value="C:plasma membrane"/>
    <property type="evidence" value="ECO:0007669"/>
    <property type="project" value="UniProtKB-SubCell"/>
</dbReference>
<keyword evidence="7 19" id="KW-0812">Transmembrane</keyword>
<dbReference type="InterPro" id="IPR005016">
    <property type="entry name" value="TDE1/TMS"/>
</dbReference>
<protein>
    <recommendedName>
        <fullName evidence="3">Serine incorporator 5</fullName>
    </recommendedName>
</protein>
<feature type="signal peptide" evidence="20">
    <location>
        <begin position="1"/>
        <end position="18"/>
    </location>
</feature>
<evidence type="ECO:0000256" key="8">
    <source>
        <dbReference type="ARBA" id="ARBA00022859"/>
    </source>
</evidence>
<keyword evidence="6" id="KW-0399">Innate immunity</keyword>
<dbReference type="GeneTree" id="ENSGT01030000234623"/>
<keyword evidence="9 19" id="KW-1133">Transmembrane helix</keyword>
<dbReference type="PANTHER" id="PTHR10383:SF16">
    <property type="entry name" value="SERINE INCORPORATOR 5"/>
    <property type="match status" value="1"/>
</dbReference>
<evidence type="ECO:0000256" key="7">
    <source>
        <dbReference type="ARBA" id="ARBA00022692"/>
    </source>
</evidence>
<feature type="transmembrane region" description="Helical" evidence="19">
    <location>
        <begin position="410"/>
        <end position="432"/>
    </location>
</feature>
<evidence type="ECO:0000256" key="1">
    <source>
        <dbReference type="ARBA" id="ARBA00004651"/>
    </source>
</evidence>
<feature type="transmembrane region" description="Helical" evidence="19">
    <location>
        <begin position="87"/>
        <end position="107"/>
    </location>
</feature>
<evidence type="ECO:0000256" key="19">
    <source>
        <dbReference type="SAM" id="Phobius"/>
    </source>
</evidence>
<feature type="chain" id="PRO_5017428449" description="Serine incorporator 5" evidence="20">
    <location>
        <begin position="19"/>
        <end position="438"/>
    </location>
</feature>
<evidence type="ECO:0000256" key="18">
    <source>
        <dbReference type="ARBA" id="ARBA00024631"/>
    </source>
</evidence>
<keyword evidence="8" id="KW-0391">Immunity</keyword>
<keyword evidence="4" id="KW-1003">Cell membrane</keyword>
<comment type="catalytic activity">
    <reaction evidence="16">
        <text>a 1,2-diacyl-sn-glycero-3-phospho-L-serine(in) = a 1,2-diacyl-sn-glycero-3-phospho-L-serine(out)</text>
        <dbReference type="Rhea" id="RHEA:38663"/>
        <dbReference type="ChEBI" id="CHEBI:57262"/>
    </reaction>
</comment>
<keyword evidence="12 19" id="KW-0472">Membrane</keyword>
<evidence type="ECO:0000256" key="20">
    <source>
        <dbReference type="SAM" id="SignalP"/>
    </source>
</evidence>
<organism evidence="21 22">
    <name type="scientific">Seriola dumerili</name>
    <name type="common">Greater amberjack</name>
    <name type="synonym">Caranx dumerili</name>
    <dbReference type="NCBI Taxonomy" id="41447"/>
    <lineage>
        <taxon>Eukaryota</taxon>
        <taxon>Metazoa</taxon>
        <taxon>Chordata</taxon>
        <taxon>Craniata</taxon>
        <taxon>Vertebrata</taxon>
        <taxon>Euteleostomi</taxon>
        <taxon>Actinopterygii</taxon>
        <taxon>Neopterygii</taxon>
        <taxon>Teleostei</taxon>
        <taxon>Neoteleostei</taxon>
        <taxon>Acanthomorphata</taxon>
        <taxon>Carangaria</taxon>
        <taxon>Carangiformes</taxon>
        <taxon>Carangidae</taxon>
        <taxon>Seriola</taxon>
    </lineage>
</organism>
<proteinExistence type="inferred from homology"/>
<keyword evidence="13" id="KW-0325">Glycoprotein</keyword>
<dbReference type="PANTHER" id="PTHR10383">
    <property type="entry name" value="SERINE INCORPORATOR"/>
    <property type="match status" value="1"/>
</dbReference>
<evidence type="ECO:0000256" key="15">
    <source>
        <dbReference type="ARBA" id="ARBA00023264"/>
    </source>
</evidence>
<comment type="catalytic activity">
    <reaction evidence="17">
        <text>a 1,2-diacyl-sn-glycero-3-phosphoethanolamine(in) = a 1,2-diacyl-sn-glycero-3-phosphoethanolamine(out)</text>
        <dbReference type="Rhea" id="RHEA:38895"/>
        <dbReference type="ChEBI" id="CHEBI:64612"/>
    </reaction>
</comment>
<keyword evidence="10" id="KW-0443">Lipid metabolism</keyword>
<comment type="catalytic activity">
    <reaction evidence="18">
        <text>a 1,2-diacyl-sn-glycero-3-phosphocholine(in) = a 1,2-diacyl-sn-glycero-3-phosphocholine(out)</text>
        <dbReference type="Rhea" id="RHEA:38571"/>
        <dbReference type="ChEBI" id="CHEBI:57643"/>
    </reaction>
</comment>
<keyword evidence="14" id="KW-0594">Phospholipid biosynthesis</keyword>